<dbReference type="InterPro" id="IPR037278">
    <property type="entry name" value="ARFGAP/RecO"/>
</dbReference>
<dbReference type="PANTHER" id="PTHR43628">
    <property type="entry name" value="ACTIVATOR OF C KINASE PROTEIN 1-RELATED"/>
    <property type="match status" value="1"/>
</dbReference>
<sequence>MMMVMMMMMMMMVLVMVVVMTQSTKSNLRLMHRRHAAADQKGSRRVACDKTQGIRTALARERYGRWATYARDLETQVELLCSACQRLRSLAEFNAARVPKMDRLVLDAAEAVNSLTAGAQALTAEQESLGASLDRLSGDLNRQLATLGLTALSLEEQRSALREEREKLQKQLRDLESQLRQLDTQLSECARQETHVKDQLSKTTAHFESKINALLKELVSLSEEKLRAVAYQECAHVALDVVQKDFHQNAPPLREVLRKRRGMLQQSLASYIRAQRLCFAAAADCAPGSQVDGSMKEELRNAFASLRRVRQEATEALEAPADEACDDPLLQPAAHTQARSSFPESVAAEVSLEDEFACCVECSSSPAECVPQQTEEKGSSVLVMLVSIFGNLMGIHIKHRGLGVHLSFVRSLTMDRWTPEQRSRMQLGGNERWLKFLRGYPGLSTTKRLRVDCVPAYLPTDLPTYLPACLRPLGELTMELSHTNPDLVPQELGLSALAGTKLHRFLRGFQEGVFQEEVDDFVQRHASHFAVVCPDGSFPLLWKQLHNEYKELFDQQLEAILWFQDSDKESFLTACGRLHAASAGLGEAIRPKPFGCSGPTAGGMTTRGLPPQSSQETGMTLGDVIQTLQQELRKGMEQQQQRLTKETLDAIEKGLAPVHELIEKVENKATKGIQATLANAKGLSKGPQRRRGPRIPAPPPSSAVDTYYHRGQIDGLYYQGNDKGVYNSIHQKNADDLCYQGTTKAGEQLPLSKSTGTQLGSAGQSLAQPVSPGPWGPQDEEFEQEAWTSILGYAPGRDQEPRGAEGDHKTTATGPPPVAQPPPPKAHAATNLGTPTRGVLRGLSPLAAGAARAVPATTPVPAKLGDGTDYQKAAPKDSEHEARQMHNNTELIETTRDNHNNPDDYLHAQGLVFATQPPPTLLVPPGGPMPPHRGLHPNHDAFEDAYPTDVDAAEEPDWSRDSQDETDEEKDDDTTNLDKPGPSHGTRGSERPAEPVGAPPARPGSREDLTAEETRMERNRRARAEWREWRRQQRRRGLAPGYFYPSGAERWQRRFGGVSPRAQTLCKQASKREYFGDKVRADDTEHVASFQTRLDVSNAWEGGREGGREGVWVDALLPDIFPDDAEQPGFRQLRVADFRAFMSALTASEDFLRFLQVMYAAAAGALRQTMPLAQIDDPCIRLAMSDTMSVFVVFTSLLLVSSDRSILTRRGLAEKESRSLFLEAGDASESLRCEEELRRLKSGIQESCEEDQRNGATVSAGGCHAEAEAVVNDGDYEVWSQSLLTCGSEKTHLLLWSGYQDEEREDVLRPLREKGGCVLQSQADPDTRLGQLLNAPGVNTLKSCSLPKVKAFWVGASRQFASTWAARSQEVIVAINYHKQQGRSYKVLFDTVFYRGELKAAVQAFRDGLQMRILYTHPGMTEGDMIAATSVMYERARLLSPVPAEKFRETTTWRFGHCAKENLAQAVSQSQALLDPDDPLFLNNLGVMYFDGLGVARDLHEARGLFERSMAKGNPRAFTSLGIMYQQGRGVFQDYDKARDLYQRGYARGDDLAAAMLATMYRDGLGLARDSQNAKLLYQLAIDRGDTAAANWLGNMYQYGQGVAQDLQKAKELYELGNAGGDMYCADSLGFMYLNGDGVTQDFVKAKEFFETAISRGSAEAASHLGHMYEDGLGVDQDFRKAKDAYERAVEMGSTRAALELGNMYQYGRGLTQDFRKAKELYELGIARGDMLCPESLGHLYRDGLGVPQDYSKAKELYEKGLARGSHGAALSLACMYKYGLGVFRDSAKAREFYEKGSGSSSNYSTANLEVASPGRGFSALLKTRSRPRNCTIGVSLLGEKRRFVHCGPKLELLQEVEVEVPEGAPPGTDLSVAFLGQHFAVPVPAGYAAGSSFPAALPLPPPPPAESSLPARYASKAASYYRRWLDAQCSGSSFSEEPPGAAEGAEPAASNIAAAEEAEEGATTLSLEEEEAALSEAAAKCRSLYGLDDAL</sequence>
<evidence type="ECO:0000256" key="1">
    <source>
        <dbReference type="SAM" id="Coils"/>
    </source>
</evidence>
<gene>
    <name evidence="5" type="primary">hcpC</name>
    <name evidence="5" type="ORF">AK812_SmicGene20677</name>
</gene>
<feature type="signal peptide" evidence="3">
    <location>
        <begin position="1"/>
        <end position="23"/>
    </location>
</feature>
<dbReference type="SMART" id="SM00671">
    <property type="entry name" value="SEL1"/>
    <property type="match status" value="9"/>
</dbReference>
<keyword evidence="3" id="KW-0732">Signal</keyword>
<dbReference type="InterPro" id="IPR038508">
    <property type="entry name" value="ArfGAP_dom_sf"/>
</dbReference>
<feature type="compositionally biased region" description="Basic and acidic residues" evidence="2">
    <location>
        <begin position="1004"/>
        <end position="1031"/>
    </location>
</feature>
<reference evidence="5 6" key="1">
    <citation type="submission" date="2016-02" db="EMBL/GenBank/DDBJ databases">
        <title>Genome analysis of coral dinoflagellate symbionts highlights evolutionary adaptations to a symbiotic lifestyle.</title>
        <authorList>
            <person name="Aranda M."/>
            <person name="Li Y."/>
            <person name="Liew Y.J."/>
            <person name="Baumgarten S."/>
            <person name="Simakov O."/>
            <person name="Wilson M."/>
            <person name="Piel J."/>
            <person name="Ashoor H."/>
            <person name="Bougouffa S."/>
            <person name="Bajic V.B."/>
            <person name="Ryu T."/>
            <person name="Ravasi T."/>
            <person name="Bayer T."/>
            <person name="Micklem G."/>
            <person name="Kim H."/>
            <person name="Bhak J."/>
            <person name="Lajeunesse T.C."/>
            <person name="Voolstra C.R."/>
        </authorList>
    </citation>
    <scope>NUCLEOTIDE SEQUENCE [LARGE SCALE GENOMIC DNA]</scope>
    <source>
        <strain evidence="5 6">CCMP2467</strain>
    </source>
</reference>
<feature type="region of interest" description="Disordered" evidence="2">
    <location>
        <begin position="677"/>
        <end position="704"/>
    </location>
</feature>
<feature type="region of interest" description="Disordered" evidence="2">
    <location>
        <begin position="749"/>
        <end position="779"/>
    </location>
</feature>
<dbReference type="Gene3D" id="1.10.220.150">
    <property type="entry name" value="Arf GTPase activating protein"/>
    <property type="match status" value="1"/>
</dbReference>
<feature type="region of interest" description="Disordered" evidence="2">
    <location>
        <begin position="857"/>
        <end position="883"/>
    </location>
</feature>
<keyword evidence="1" id="KW-0175">Coiled coil</keyword>
<dbReference type="EMBL" id="LSRX01000448">
    <property type="protein sequence ID" value="OLP97034.1"/>
    <property type="molecule type" value="Genomic_DNA"/>
</dbReference>
<evidence type="ECO:0000313" key="6">
    <source>
        <dbReference type="Proteomes" id="UP000186817"/>
    </source>
</evidence>
<dbReference type="InterPro" id="IPR011990">
    <property type="entry name" value="TPR-like_helical_dom_sf"/>
</dbReference>
<feature type="region of interest" description="Disordered" evidence="2">
    <location>
        <begin position="793"/>
        <end position="834"/>
    </location>
</feature>
<evidence type="ECO:0000256" key="2">
    <source>
        <dbReference type="SAM" id="MobiDB-lite"/>
    </source>
</evidence>
<dbReference type="Proteomes" id="UP000186817">
    <property type="component" value="Unassembled WGS sequence"/>
</dbReference>
<dbReference type="Gene3D" id="1.25.40.10">
    <property type="entry name" value="Tetratricopeptide repeat domain"/>
    <property type="match status" value="2"/>
</dbReference>
<keyword evidence="6" id="KW-1185">Reference proteome</keyword>
<feature type="compositionally biased region" description="Pro residues" evidence="2">
    <location>
        <begin position="916"/>
        <end position="931"/>
    </location>
</feature>
<feature type="compositionally biased region" description="Low complexity" evidence="2">
    <location>
        <begin position="1937"/>
        <end position="1967"/>
    </location>
</feature>
<comment type="caution">
    <text evidence="5">The sequence shown here is derived from an EMBL/GenBank/DDBJ whole genome shotgun (WGS) entry which is preliminary data.</text>
</comment>
<dbReference type="InterPro" id="IPR001164">
    <property type="entry name" value="ArfGAP_dom"/>
</dbReference>
<dbReference type="PANTHER" id="PTHR43628:SF1">
    <property type="entry name" value="CHITIN SYNTHASE REGULATORY FACTOR 2-RELATED"/>
    <property type="match status" value="1"/>
</dbReference>
<feature type="compositionally biased region" description="Acidic residues" evidence="2">
    <location>
        <begin position="964"/>
        <end position="975"/>
    </location>
</feature>
<evidence type="ECO:0000313" key="5">
    <source>
        <dbReference type="EMBL" id="OLP97034.1"/>
    </source>
</evidence>
<dbReference type="InterPro" id="IPR006597">
    <property type="entry name" value="Sel1-like"/>
</dbReference>
<feature type="compositionally biased region" description="Basic and acidic residues" evidence="2">
    <location>
        <begin position="874"/>
        <end position="883"/>
    </location>
</feature>
<evidence type="ECO:0000256" key="3">
    <source>
        <dbReference type="SAM" id="SignalP"/>
    </source>
</evidence>
<feature type="domain" description="Arf-GAP" evidence="4">
    <location>
        <begin position="379"/>
        <end position="458"/>
    </location>
</feature>
<name>A0A1Q9DPE1_SYMMI</name>
<feature type="compositionally biased region" description="Basic and acidic residues" evidence="2">
    <location>
        <begin position="797"/>
        <end position="810"/>
    </location>
</feature>
<dbReference type="SUPFAM" id="SSF57863">
    <property type="entry name" value="ArfGap/RecO-like zinc finger"/>
    <property type="match status" value="1"/>
</dbReference>
<feature type="region of interest" description="Disordered" evidence="2">
    <location>
        <begin position="1933"/>
        <end position="1971"/>
    </location>
</feature>
<dbReference type="Pfam" id="PF01412">
    <property type="entry name" value="ArfGap"/>
    <property type="match status" value="1"/>
</dbReference>
<evidence type="ECO:0000259" key="4">
    <source>
        <dbReference type="SMART" id="SM00105"/>
    </source>
</evidence>
<proteinExistence type="predicted"/>
<dbReference type="OrthoDB" id="423970at2759"/>
<dbReference type="SUPFAM" id="SSF81901">
    <property type="entry name" value="HCP-like"/>
    <property type="match status" value="2"/>
</dbReference>
<accession>A0A1Q9DPE1</accession>
<feature type="compositionally biased region" description="Pro residues" evidence="2">
    <location>
        <begin position="814"/>
        <end position="825"/>
    </location>
</feature>
<organism evidence="5 6">
    <name type="scientific">Symbiodinium microadriaticum</name>
    <name type="common">Dinoflagellate</name>
    <name type="synonym">Zooxanthella microadriatica</name>
    <dbReference type="NCBI Taxonomy" id="2951"/>
    <lineage>
        <taxon>Eukaryota</taxon>
        <taxon>Sar</taxon>
        <taxon>Alveolata</taxon>
        <taxon>Dinophyceae</taxon>
        <taxon>Suessiales</taxon>
        <taxon>Symbiodiniaceae</taxon>
        <taxon>Symbiodinium</taxon>
    </lineage>
</organism>
<feature type="compositionally biased region" description="Polar residues" evidence="2">
    <location>
        <begin position="749"/>
        <end position="768"/>
    </location>
</feature>
<dbReference type="GO" id="GO:0005096">
    <property type="term" value="F:GTPase activator activity"/>
    <property type="evidence" value="ECO:0007669"/>
    <property type="project" value="InterPro"/>
</dbReference>
<dbReference type="Pfam" id="PF08238">
    <property type="entry name" value="Sel1"/>
    <property type="match status" value="9"/>
</dbReference>
<dbReference type="InterPro" id="IPR052945">
    <property type="entry name" value="Mitotic_Regulator"/>
</dbReference>
<feature type="chain" id="PRO_5013271654" evidence="3">
    <location>
        <begin position="24"/>
        <end position="1992"/>
    </location>
</feature>
<dbReference type="Gene3D" id="1.20.1520.10">
    <property type="entry name" value="ADP-ribosylation factor-like 2-binding protein, domain"/>
    <property type="match status" value="1"/>
</dbReference>
<feature type="region of interest" description="Disordered" evidence="2">
    <location>
        <begin position="916"/>
        <end position="1031"/>
    </location>
</feature>
<dbReference type="SMART" id="SM00105">
    <property type="entry name" value="ArfGap"/>
    <property type="match status" value="1"/>
</dbReference>
<dbReference type="InterPro" id="IPR042541">
    <property type="entry name" value="BART_sf"/>
</dbReference>
<protein>
    <submittedName>
        <fullName evidence="5">Putative beta-lactamase HcpC</fullName>
    </submittedName>
</protein>
<feature type="coiled-coil region" evidence="1">
    <location>
        <begin position="151"/>
        <end position="192"/>
    </location>
</feature>